<dbReference type="PANTHER" id="PTHR28174:SF1">
    <property type="entry name" value="LARGE RIBOSOMAL SUBUNIT PROTEIN BL31M"/>
    <property type="match status" value="1"/>
</dbReference>
<feature type="domain" description="Ribosomal protein bL31m N-terminal" evidence="2">
    <location>
        <begin position="39"/>
        <end position="84"/>
    </location>
</feature>
<dbReference type="GO" id="GO:0032543">
    <property type="term" value="P:mitochondrial translation"/>
    <property type="evidence" value="ECO:0007669"/>
    <property type="project" value="InterPro"/>
</dbReference>
<dbReference type="AlphaFoldDB" id="U1G9T0"/>
<dbReference type="GeneID" id="19242130"/>
<dbReference type="HOGENOM" id="CLU_109501_1_1_1"/>
<evidence type="ECO:0000313" key="4">
    <source>
        <dbReference type="Proteomes" id="UP000019373"/>
    </source>
</evidence>
<dbReference type="Gene3D" id="6.20.130.10">
    <property type="match status" value="1"/>
</dbReference>
<dbReference type="EMBL" id="KE721494">
    <property type="protein sequence ID" value="ERF68758.1"/>
    <property type="molecule type" value="Genomic_DNA"/>
</dbReference>
<dbReference type="OMA" id="RIYTFTQ"/>
<dbReference type="GO" id="GO:0005762">
    <property type="term" value="C:mitochondrial large ribosomal subunit"/>
    <property type="evidence" value="ECO:0007669"/>
    <property type="project" value="InterPro"/>
</dbReference>
<dbReference type="RefSeq" id="XP_007805588.1">
    <property type="nucleotide sequence ID" value="XM_007807397.1"/>
</dbReference>
<dbReference type="InterPro" id="IPR048874">
    <property type="entry name" value="Ribosomal_bL31m_N"/>
</dbReference>
<evidence type="ECO:0000256" key="1">
    <source>
        <dbReference type="SAM" id="MobiDB-lite"/>
    </source>
</evidence>
<dbReference type="InterPro" id="IPR034600">
    <property type="entry name" value="Ribosomal_bL31m"/>
</dbReference>
<evidence type="ECO:0000259" key="2">
    <source>
        <dbReference type="Pfam" id="PF21492"/>
    </source>
</evidence>
<name>U1G9T0_ENDPU</name>
<feature type="compositionally biased region" description="Basic and acidic residues" evidence="1">
    <location>
        <begin position="126"/>
        <end position="140"/>
    </location>
</feature>
<dbReference type="PANTHER" id="PTHR28174">
    <property type="entry name" value="54S RIBOSOMAL PROTEIN L36, MITOCHONDRIAL"/>
    <property type="match status" value="1"/>
</dbReference>
<dbReference type="eggNOG" id="ENOG502RZ6E">
    <property type="taxonomic scope" value="Eukaryota"/>
</dbReference>
<gene>
    <name evidence="3" type="ORF">EPUS_07245</name>
</gene>
<organism evidence="3 4">
    <name type="scientific">Endocarpon pusillum (strain Z07020 / HMAS-L-300199)</name>
    <name type="common">Lichen-forming fungus</name>
    <dbReference type="NCBI Taxonomy" id="1263415"/>
    <lineage>
        <taxon>Eukaryota</taxon>
        <taxon>Fungi</taxon>
        <taxon>Dikarya</taxon>
        <taxon>Ascomycota</taxon>
        <taxon>Pezizomycotina</taxon>
        <taxon>Eurotiomycetes</taxon>
        <taxon>Chaetothyriomycetidae</taxon>
        <taxon>Verrucariales</taxon>
        <taxon>Verrucariaceae</taxon>
        <taxon>Endocarpon</taxon>
    </lineage>
</organism>
<dbReference type="OrthoDB" id="5587740at2759"/>
<sequence>MSVTLRPILRISSPPSIFQSGISRPFVCQSCRNARLLRRPKRPYTFTQLVTLSDGSAFTMRTTSPLPVYRSTRDTRNTLLWNPSSRELMNVEDDEAGRLAGFRARFGRGYDSGKDTTANSDPQRPAPDEATTRPSSGKDVELEDDGFGEEEDANLLDLISSYGQAEDARDRKKGGGK</sequence>
<evidence type="ECO:0000313" key="3">
    <source>
        <dbReference type="EMBL" id="ERF68758.1"/>
    </source>
</evidence>
<proteinExistence type="predicted"/>
<accession>U1G9T0</accession>
<keyword evidence="4" id="KW-1185">Reference proteome</keyword>
<feature type="compositionally biased region" description="Acidic residues" evidence="1">
    <location>
        <begin position="141"/>
        <end position="154"/>
    </location>
</feature>
<protein>
    <recommendedName>
        <fullName evidence="2">Ribosomal protein bL31m N-terminal domain-containing protein</fullName>
    </recommendedName>
</protein>
<dbReference type="GO" id="GO:0003735">
    <property type="term" value="F:structural constituent of ribosome"/>
    <property type="evidence" value="ECO:0007669"/>
    <property type="project" value="InterPro"/>
</dbReference>
<feature type="region of interest" description="Disordered" evidence="1">
    <location>
        <begin position="110"/>
        <end position="177"/>
    </location>
</feature>
<dbReference type="Proteomes" id="UP000019373">
    <property type="component" value="Unassembled WGS sequence"/>
</dbReference>
<reference evidence="4" key="1">
    <citation type="journal article" date="2014" name="BMC Genomics">
        <title>Genome characteristics reveal the impact of lichenization on lichen-forming fungus Endocarpon pusillum Hedwig (Verrucariales, Ascomycota).</title>
        <authorList>
            <person name="Wang Y.-Y."/>
            <person name="Liu B."/>
            <person name="Zhang X.-Y."/>
            <person name="Zhou Q.-M."/>
            <person name="Zhang T."/>
            <person name="Li H."/>
            <person name="Yu Y.-F."/>
            <person name="Zhang X.-L."/>
            <person name="Hao X.-Y."/>
            <person name="Wang M."/>
            <person name="Wang L."/>
            <person name="Wei J.-C."/>
        </authorList>
    </citation>
    <scope>NUCLEOTIDE SEQUENCE [LARGE SCALE GENOMIC DNA]</scope>
    <source>
        <strain evidence="4">Z07020 / HMAS-L-300199</strain>
    </source>
</reference>
<dbReference type="Pfam" id="PF21492">
    <property type="entry name" value="bL31_N"/>
    <property type="match status" value="1"/>
</dbReference>